<dbReference type="CDD" id="cd01949">
    <property type="entry name" value="GGDEF"/>
    <property type="match status" value="1"/>
</dbReference>
<dbReference type="PROSITE" id="PS50887">
    <property type="entry name" value="GGDEF"/>
    <property type="match status" value="1"/>
</dbReference>
<dbReference type="GO" id="GO:0052621">
    <property type="term" value="F:diguanylate cyclase activity"/>
    <property type="evidence" value="ECO:0007669"/>
    <property type="project" value="UniProtKB-EC"/>
</dbReference>
<dbReference type="RefSeq" id="WP_173212901.1">
    <property type="nucleotide sequence ID" value="NZ_CP053921.1"/>
</dbReference>
<dbReference type="PANTHER" id="PTHR45138">
    <property type="entry name" value="REGULATORY COMPONENTS OF SENSORY TRANSDUCTION SYSTEM"/>
    <property type="match status" value="1"/>
</dbReference>
<protein>
    <recommendedName>
        <fullName evidence="1">diguanylate cyclase</fullName>
        <ecNumber evidence="1">2.7.7.65</ecNumber>
    </recommendedName>
</protein>
<evidence type="ECO:0000256" key="2">
    <source>
        <dbReference type="ARBA" id="ARBA00034247"/>
    </source>
</evidence>
<feature type="domain" description="GGDEF" evidence="4">
    <location>
        <begin position="254"/>
        <end position="391"/>
    </location>
</feature>
<keyword evidence="3" id="KW-1133">Transmembrane helix</keyword>
<dbReference type="Gene3D" id="3.30.70.270">
    <property type="match status" value="1"/>
</dbReference>
<dbReference type="InterPro" id="IPR050469">
    <property type="entry name" value="Diguanylate_Cyclase"/>
</dbReference>
<dbReference type="Pfam" id="PF00990">
    <property type="entry name" value="GGDEF"/>
    <property type="match status" value="1"/>
</dbReference>
<evidence type="ECO:0000256" key="3">
    <source>
        <dbReference type="SAM" id="Phobius"/>
    </source>
</evidence>
<dbReference type="NCBIfam" id="TIGR00254">
    <property type="entry name" value="GGDEF"/>
    <property type="match status" value="1"/>
</dbReference>
<feature type="transmembrane region" description="Helical" evidence="3">
    <location>
        <begin position="68"/>
        <end position="87"/>
    </location>
</feature>
<feature type="transmembrane region" description="Helical" evidence="3">
    <location>
        <begin position="168"/>
        <end position="188"/>
    </location>
</feature>
<feature type="transmembrane region" description="Helical" evidence="3">
    <location>
        <begin position="94"/>
        <end position="114"/>
    </location>
</feature>
<keyword evidence="3" id="KW-0472">Membrane</keyword>
<dbReference type="InterPro" id="IPR000160">
    <property type="entry name" value="GGDEF_dom"/>
</dbReference>
<dbReference type="InterPro" id="IPR029787">
    <property type="entry name" value="Nucleotide_cyclase"/>
</dbReference>
<evidence type="ECO:0000259" key="4">
    <source>
        <dbReference type="PROSITE" id="PS50887"/>
    </source>
</evidence>
<gene>
    <name evidence="5" type="ORF">HQR01_04405</name>
</gene>
<dbReference type="FunFam" id="3.30.70.270:FF:000001">
    <property type="entry name" value="Diguanylate cyclase domain protein"/>
    <property type="match status" value="1"/>
</dbReference>
<feature type="transmembrane region" description="Helical" evidence="3">
    <location>
        <begin position="145"/>
        <end position="162"/>
    </location>
</feature>
<dbReference type="AlphaFoldDB" id="A0A7D3XQP6"/>
<dbReference type="InterPro" id="IPR043128">
    <property type="entry name" value="Rev_trsase/Diguanyl_cyclase"/>
</dbReference>
<sequence length="393" mass="41951">MGLIDDTASADHRRLPLGRGSQPSLAIATLHAHIDRTLTFDFALVIGVMVATLAVDAIIVPLQMSLAILLKLGTVGLLGMIGLYLPVERRGARKVLLGAALIAFGCSTTTIASWSPAPESLFHMMGTVLILGTSTPVLPYTPRESGAYVAIYALATGTLYAIQHSLDAETFGILGVLVITGTAAWFLARRMWSLLMRDLLLGDLQQREMEELARANRDLQRLASHDPLTGLANRRLCSEVFAEQYAQTGGGGRNHVAVLLLDLDHFKAFNDRHGHQLGDACLKAVSDALAHTARLHNGIAARFGGEEFVVVLRVEGPLAARKVAEDLRVAIERIELALGGGNETAACTTSIGIAVHCSDVAPDLAQLLTAADKALYAAKDGGRNRCELVEART</sequence>
<feature type="transmembrane region" description="Helical" evidence="3">
    <location>
        <begin position="120"/>
        <end position="138"/>
    </location>
</feature>
<dbReference type="SUPFAM" id="SSF55073">
    <property type="entry name" value="Nucleotide cyclase"/>
    <property type="match status" value="1"/>
</dbReference>
<dbReference type="KEGG" id="emv:HQR01_04405"/>
<reference evidence="5 6" key="1">
    <citation type="submission" date="2020-05" db="EMBL/GenBank/DDBJ databases">
        <title>Erythrobacter mangrovi sp. nov., isolated from rhizosphere soil of mangrove plant (Kandelia candel).</title>
        <authorList>
            <person name="Ye Y.H."/>
        </authorList>
    </citation>
    <scope>NUCLEOTIDE SEQUENCE [LARGE SCALE GENOMIC DNA]</scope>
    <source>
        <strain evidence="5 6">EB310</strain>
    </source>
</reference>
<keyword evidence="3" id="KW-0812">Transmembrane</keyword>
<keyword evidence="6" id="KW-1185">Reference proteome</keyword>
<dbReference type="EC" id="2.7.7.65" evidence="1"/>
<dbReference type="PANTHER" id="PTHR45138:SF9">
    <property type="entry name" value="DIGUANYLATE CYCLASE DGCM-RELATED"/>
    <property type="match status" value="1"/>
</dbReference>
<proteinExistence type="predicted"/>
<evidence type="ECO:0000313" key="5">
    <source>
        <dbReference type="EMBL" id="QKG70671.1"/>
    </source>
</evidence>
<dbReference type="SMART" id="SM00267">
    <property type="entry name" value="GGDEF"/>
    <property type="match status" value="1"/>
</dbReference>
<comment type="catalytic activity">
    <reaction evidence="2">
        <text>2 GTP = 3',3'-c-di-GMP + 2 diphosphate</text>
        <dbReference type="Rhea" id="RHEA:24898"/>
        <dbReference type="ChEBI" id="CHEBI:33019"/>
        <dbReference type="ChEBI" id="CHEBI:37565"/>
        <dbReference type="ChEBI" id="CHEBI:58805"/>
        <dbReference type="EC" id="2.7.7.65"/>
    </reaction>
</comment>
<accession>A0A7D3XQP6</accession>
<evidence type="ECO:0000256" key="1">
    <source>
        <dbReference type="ARBA" id="ARBA00012528"/>
    </source>
</evidence>
<dbReference type="EMBL" id="CP053921">
    <property type="protein sequence ID" value="QKG70671.1"/>
    <property type="molecule type" value="Genomic_DNA"/>
</dbReference>
<dbReference type="Proteomes" id="UP000504693">
    <property type="component" value="Chromosome"/>
</dbReference>
<evidence type="ECO:0000313" key="6">
    <source>
        <dbReference type="Proteomes" id="UP000504693"/>
    </source>
</evidence>
<name>A0A7D3XQP6_9SPHN</name>
<organism evidence="5 6">
    <name type="scientific">Erythrobacter mangrovi</name>
    <dbReference type="NCBI Taxonomy" id="2739433"/>
    <lineage>
        <taxon>Bacteria</taxon>
        <taxon>Pseudomonadati</taxon>
        <taxon>Pseudomonadota</taxon>
        <taxon>Alphaproteobacteria</taxon>
        <taxon>Sphingomonadales</taxon>
        <taxon>Erythrobacteraceae</taxon>
        <taxon>Erythrobacter/Porphyrobacter group</taxon>
        <taxon>Erythrobacter</taxon>
    </lineage>
</organism>
<feature type="transmembrane region" description="Helical" evidence="3">
    <location>
        <begin position="42"/>
        <end position="62"/>
    </location>
</feature>